<organism evidence="3 4">
    <name type="scientific">Actinomadura rubrisoli</name>
    <dbReference type="NCBI Taxonomy" id="2530368"/>
    <lineage>
        <taxon>Bacteria</taxon>
        <taxon>Bacillati</taxon>
        <taxon>Actinomycetota</taxon>
        <taxon>Actinomycetes</taxon>
        <taxon>Streptosporangiales</taxon>
        <taxon>Thermomonosporaceae</taxon>
        <taxon>Actinomadura</taxon>
    </lineage>
</organism>
<feature type="compositionally biased region" description="Low complexity" evidence="1">
    <location>
        <begin position="14"/>
        <end position="32"/>
    </location>
</feature>
<protein>
    <submittedName>
        <fullName evidence="3">Uncharacterized protein</fullName>
    </submittedName>
</protein>
<feature type="compositionally biased region" description="Basic and acidic residues" evidence="1">
    <location>
        <begin position="33"/>
        <end position="43"/>
    </location>
</feature>
<keyword evidence="2" id="KW-0812">Transmembrane</keyword>
<dbReference type="EMBL" id="SMKU01000311">
    <property type="protein sequence ID" value="TDD70008.1"/>
    <property type="molecule type" value="Genomic_DNA"/>
</dbReference>
<sequence>MAHHPDHDRGGATGPARARTAPQESAMTGTRTDPGDRGRDRRVPRPRWSFTGAAVRRRATGLAATAISLVTTAVVLILAVHIVFVTFEANTANDLVRWFGERATDLAWEFKDVFQPANPKAEVAVNYGLAALVYLVAGRVLVGIARRLAR</sequence>
<evidence type="ECO:0000313" key="3">
    <source>
        <dbReference type="EMBL" id="TDD70008.1"/>
    </source>
</evidence>
<feature type="transmembrane region" description="Helical" evidence="2">
    <location>
        <begin position="66"/>
        <end position="87"/>
    </location>
</feature>
<evidence type="ECO:0000256" key="1">
    <source>
        <dbReference type="SAM" id="MobiDB-lite"/>
    </source>
</evidence>
<keyword evidence="2" id="KW-0472">Membrane</keyword>
<keyword evidence="2" id="KW-1133">Transmembrane helix</keyword>
<evidence type="ECO:0000313" key="4">
    <source>
        <dbReference type="Proteomes" id="UP000294513"/>
    </source>
</evidence>
<reference evidence="3 4" key="1">
    <citation type="submission" date="2019-03" db="EMBL/GenBank/DDBJ databases">
        <title>Draft genome sequences of novel Actinobacteria.</title>
        <authorList>
            <person name="Sahin N."/>
            <person name="Ay H."/>
            <person name="Saygin H."/>
        </authorList>
    </citation>
    <scope>NUCLEOTIDE SEQUENCE [LARGE SCALE GENOMIC DNA]</scope>
    <source>
        <strain evidence="3 4">H3C3</strain>
    </source>
</reference>
<proteinExistence type="predicted"/>
<dbReference type="Proteomes" id="UP000294513">
    <property type="component" value="Unassembled WGS sequence"/>
</dbReference>
<dbReference type="RefSeq" id="WP_131901764.1">
    <property type="nucleotide sequence ID" value="NZ_SMKU01000311.1"/>
</dbReference>
<accession>A0A4R5AC57</accession>
<name>A0A4R5AC57_9ACTN</name>
<dbReference type="OrthoDB" id="5192539at2"/>
<feature type="transmembrane region" description="Helical" evidence="2">
    <location>
        <begin position="124"/>
        <end position="145"/>
    </location>
</feature>
<feature type="region of interest" description="Disordered" evidence="1">
    <location>
        <begin position="1"/>
        <end position="47"/>
    </location>
</feature>
<dbReference type="AlphaFoldDB" id="A0A4R5AC57"/>
<keyword evidence="4" id="KW-1185">Reference proteome</keyword>
<gene>
    <name evidence="3" type="ORF">E1298_37010</name>
</gene>
<feature type="compositionally biased region" description="Basic and acidic residues" evidence="1">
    <location>
        <begin position="1"/>
        <end position="10"/>
    </location>
</feature>
<comment type="caution">
    <text evidence="3">The sequence shown here is derived from an EMBL/GenBank/DDBJ whole genome shotgun (WGS) entry which is preliminary data.</text>
</comment>
<evidence type="ECO:0000256" key="2">
    <source>
        <dbReference type="SAM" id="Phobius"/>
    </source>
</evidence>